<accession>A0AAE5H0N6</accession>
<sequence>MNEKIEPQIVLPDLENLIKDIRLSELKILRVYKREKFNEFIHIRPHSRSMHNFKVIIELGNYRFQEVVYHFERRYFIIDFNKIDIVDSEEHAKYVYEVDLNTFYLLISEISSAKLDVEDNIGIDRANNDLIYTEEIVKCLIERYIDKFENERELG</sequence>
<name>A0AAE5H0N6_CLOBE</name>
<organism evidence="1 2">
    <name type="scientific">Clostridium beijerinckii</name>
    <name type="common">Clostridium MP</name>
    <dbReference type="NCBI Taxonomy" id="1520"/>
    <lineage>
        <taxon>Bacteria</taxon>
        <taxon>Bacillati</taxon>
        <taxon>Bacillota</taxon>
        <taxon>Clostridia</taxon>
        <taxon>Eubacteriales</taxon>
        <taxon>Clostridiaceae</taxon>
        <taxon>Clostridium</taxon>
    </lineage>
</organism>
<comment type="caution">
    <text evidence="1">The sequence shown here is derived from an EMBL/GenBank/DDBJ whole genome shotgun (WGS) entry which is preliminary data.</text>
</comment>
<evidence type="ECO:0000313" key="1">
    <source>
        <dbReference type="EMBL" id="NSB12151.1"/>
    </source>
</evidence>
<gene>
    <name evidence="1" type="ORF">BCD95_000410</name>
</gene>
<evidence type="ECO:0008006" key="3">
    <source>
        <dbReference type="Google" id="ProtNLM"/>
    </source>
</evidence>
<reference evidence="1" key="1">
    <citation type="submission" date="2020-06" db="EMBL/GenBank/DDBJ databases">
        <title>Genomic insights into acetone-butanol-ethanol (ABE) fermentation by sequencing solventogenic clostridia strains.</title>
        <authorList>
            <person name="Brown S."/>
        </authorList>
    </citation>
    <scope>NUCLEOTIDE SEQUENCE</scope>
    <source>
        <strain evidence="1">DJ123</strain>
    </source>
</reference>
<evidence type="ECO:0000313" key="2">
    <source>
        <dbReference type="Proteomes" id="UP000822184"/>
    </source>
</evidence>
<dbReference type="RefSeq" id="WP_077856375.1">
    <property type="nucleotide sequence ID" value="NZ_JABTDW010000001.1"/>
</dbReference>
<proteinExistence type="predicted"/>
<dbReference type="EMBL" id="JABTDW010000001">
    <property type="protein sequence ID" value="NSB12151.1"/>
    <property type="molecule type" value="Genomic_DNA"/>
</dbReference>
<dbReference type="Proteomes" id="UP000822184">
    <property type="component" value="Unassembled WGS sequence"/>
</dbReference>
<dbReference type="AlphaFoldDB" id="A0AAE5H0N6"/>
<protein>
    <recommendedName>
        <fullName evidence="3">DUF402 domain-containing protein</fullName>
    </recommendedName>
</protein>